<accession>A0A501WDA4</accession>
<dbReference type="Gene3D" id="3.40.720.10">
    <property type="entry name" value="Alkaline Phosphatase, subunit A"/>
    <property type="match status" value="1"/>
</dbReference>
<feature type="transmembrane region" description="Helical" evidence="1">
    <location>
        <begin position="31"/>
        <end position="49"/>
    </location>
</feature>
<dbReference type="InterPro" id="IPR017850">
    <property type="entry name" value="Alkaline_phosphatase_core_sf"/>
</dbReference>
<evidence type="ECO:0000313" key="2">
    <source>
        <dbReference type="EMBL" id="TPE47569.1"/>
    </source>
</evidence>
<feature type="transmembrane region" description="Helical" evidence="1">
    <location>
        <begin position="107"/>
        <end position="131"/>
    </location>
</feature>
<dbReference type="RefSeq" id="WP_140455859.1">
    <property type="nucleotide sequence ID" value="NZ_VFRP01000029.1"/>
</dbReference>
<feature type="transmembrane region" description="Helical" evidence="1">
    <location>
        <begin position="56"/>
        <end position="79"/>
    </location>
</feature>
<protein>
    <submittedName>
        <fullName evidence="2">LTA synthase family protein</fullName>
    </submittedName>
</protein>
<evidence type="ECO:0000256" key="1">
    <source>
        <dbReference type="SAM" id="Phobius"/>
    </source>
</evidence>
<proteinExistence type="predicted"/>
<keyword evidence="1" id="KW-1133">Transmembrane helix</keyword>
<dbReference type="AlphaFoldDB" id="A0A501WDA4"/>
<evidence type="ECO:0000313" key="3">
    <source>
        <dbReference type="Proteomes" id="UP000319255"/>
    </source>
</evidence>
<keyword evidence="1" id="KW-0812">Transmembrane</keyword>
<comment type="caution">
    <text evidence="2">The sequence shown here is derived from an EMBL/GenBank/DDBJ whole genome shotgun (WGS) entry which is preliminary data.</text>
</comment>
<keyword evidence="1" id="KW-0472">Membrane</keyword>
<name>A0A501WDA4_9RHOB</name>
<sequence length="528" mass="55683">MTGSLAGIALLWLGLILPDRAAEIAPGALAVFPLELPPVLLGLMLLRGRALTAARLLLAAVLVALAALRGADIAAYAAFARPFNPALDGELIPAAARLSAGTIGTPLTLLLCLALAAAILGLGLALWWAAGRVARLGPARGRARAGLAALFLLALVPPALALAGRPAPLGDARATRLAAEHLRDTLAARADLARFRREAARDPYAATPPAAILPALAGHDIFVVFVESYGRTALENPLYRPATEARLAAAEGELARAGLAARSGWLTAPMIGGQSWFAHGTLLSGLRIDSQARYGALIASPRLTFPRLARRAGWRSVAVMPAITLAWPEARYFGYDTVLVAKDLGYRGEPFNWVTMPDQFTLASFERQALDPAPRPPVIAEIALISSHAPWTPIPPLIPWAEVGDGTVFDRWATTGESPEVLWRDPEKVRAQYGRAIDYALATTFSFAARRAGTAPLLIVLGDHQPAEFVSGGIGGQDVPVHVIGPPELVDRLAGWGWTPGLRPAAAVAPRPMAAFRDRFLAAFGPGS</sequence>
<reference evidence="2 3" key="1">
    <citation type="submission" date="2019-06" db="EMBL/GenBank/DDBJ databases">
        <title>A novel bacterium of genus Amaricoccus, isolated from marine sediment.</title>
        <authorList>
            <person name="Huang H."/>
            <person name="Mo K."/>
            <person name="Hu Y."/>
        </authorList>
    </citation>
    <scope>NUCLEOTIDE SEQUENCE [LARGE SCALE GENOMIC DNA]</scope>
    <source>
        <strain evidence="2 3">HB172011</strain>
    </source>
</reference>
<organism evidence="2 3">
    <name type="scientific">Amaricoccus solimangrovi</name>
    <dbReference type="NCBI Taxonomy" id="2589815"/>
    <lineage>
        <taxon>Bacteria</taxon>
        <taxon>Pseudomonadati</taxon>
        <taxon>Pseudomonadota</taxon>
        <taxon>Alphaproteobacteria</taxon>
        <taxon>Rhodobacterales</taxon>
        <taxon>Paracoccaceae</taxon>
        <taxon>Amaricoccus</taxon>
    </lineage>
</organism>
<dbReference type="OrthoDB" id="1376015at2"/>
<keyword evidence="3" id="KW-1185">Reference proteome</keyword>
<feature type="transmembrane region" description="Helical" evidence="1">
    <location>
        <begin position="143"/>
        <end position="163"/>
    </location>
</feature>
<dbReference type="Proteomes" id="UP000319255">
    <property type="component" value="Unassembled WGS sequence"/>
</dbReference>
<dbReference type="EMBL" id="VFRP01000029">
    <property type="protein sequence ID" value="TPE47569.1"/>
    <property type="molecule type" value="Genomic_DNA"/>
</dbReference>
<gene>
    <name evidence="2" type="ORF">FJM51_19755</name>
</gene>